<reference evidence="3" key="1">
    <citation type="submission" date="2021-01" db="EMBL/GenBank/DDBJ databases">
        <authorList>
            <person name="Corre E."/>
            <person name="Pelletier E."/>
            <person name="Niang G."/>
            <person name="Scheremetjew M."/>
            <person name="Finn R."/>
            <person name="Kale V."/>
            <person name="Holt S."/>
            <person name="Cochrane G."/>
            <person name="Meng A."/>
            <person name="Brown T."/>
            <person name="Cohen L."/>
        </authorList>
    </citation>
    <scope>NUCLEOTIDE SEQUENCE</scope>
    <source>
        <strain evidence="3">CCMP325</strain>
    </source>
</reference>
<name>A0A7S0I153_9CRYP</name>
<organism evidence="3">
    <name type="scientific">Hanusia phi</name>
    <dbReference type="NCBI Taxonomy" id="3032"/>
    <lineage>
        <taxon>Eukaryota</taxon>
        <taxon>Cryptophyceae</taxon>
        <taxon>Pyrenomonadales</taxon>
        <taxon>Geminigeraceae</taxon>
        <taxon>Hanusia</taxon>
    </lineage>
</organism>
<dbReference type="EMBL" id="HBEO01034539">
    <property type="protein sequence ID" value="CAD8507925.1"/>
    <property type="molecule type" value="Transcribed_RNA"/>
</dbReference>
<protein>
    <submittedName>
        <fullName evidence="3">Uncharacterized protein</fullName>
    </submittedName>
</protein>
<keyword evidence="2" id="KW-0732">Signal</keyword>
<dbReference type="AlphaFoldDB" id="A0A7S0I153"/>
<proteinExistence type="predicted"/>
<feature type="chain" id="PRO_5031277814" evidence="2">
    <location>
        <begin position="28"/>
        <end position="433"/>
    </location>
</feature>
<sequence>MWSRWGWTSVTCMAVVLLVGVAQLSRSRRSTLAEIFSKQPTDPILSPFFLAYDAGDGAVRELERVARPLQGALSHQSQKSLLNALNHKRAYGELVDYGAIPWLSTYGKAEPHQEHLSVAKPMLSGVQRLYGELQSSRDRSSAEKFVSDDELARSILPQKVSKSILRHEEGQLGKEVELSTAKAKKGSRMIKEGRQELDKYRIDMRNNERARIENVKYMRAAENFALQATKDMKLAQRLDSVSTKKISAAEKVLRDAHVAEVKAKVTNDQDALKNVEEEIDSEISDIHKAAAKHKLAQKDRADAGENLFVSNVIQNVRKQDFGNALPIHVLAAEGKSARQEIRDGSEEYQTAATQLRRSKRALSLAVQEDRKRHVVSETERNDKKALRALVTAEKLNREIHNLQSSALYAERKAAFGMNEAKKYEYRAAKLGAS</sequence>
<accession>A0A7S0I153</accession>
<evidence type="ECO:0000313" key="3">
    <source>
        <dbReference type="EMBL" id="CAD8507925.1"/>
    </source>
</evidence>
<gene>
    <name evidence="3" type="ORF">HPHI1048_LOCUS23390</name>
</gene>
<evidence type="ECO:0000256" key="1">
    <source>
        <dbReference type="SAM" id="Coils"/>
    </source>
</evidence>
<keyword evidence="1" id="KW-0175">Coiled coil</keyword>
<feature type="signal peptide" evidence="2">
    <location>
        <begin position="1"/>
        <end position="27"/>
    </location>
</feature>
<feature type="coiled-coil region" evidence="1">
    <location>
        <begin position="258"/>
        <end position="292"/>
    </location>
</feature>
<evidence type="ECO:0000256" key="2">
    <source>
        <dbReference type="SAM" id="SignalP"/>
    </source>
</evidence>